<dbReference type="Gene3D" id="1.10.287.610">
    <property type="entry name" value="Helix hairpin bin"/>
    <property type="match status" value="1"/>
</dbReference>
<dbReference type="NCBIfam" id="TIGR00575">
    <property type="entry name" value="dnlj"/>
    <property type="match status" value="1"/>
</dbReference>
<evidence type="ECO:0000256" key="2">
    <source>
        <dbReference type="ARBA" id="ARBA00013308"/>
    </source>
</evidence>
<dbReference type="InterPro" id="IPR018239">
    <property type="entry name" value="DNA_ligase_AS"/>
</dbReference>
<evidence type="ECO:0000256" key="5">
    <source>
        <dbReference type="ARBA" id="ARBA00022723"/>
    </source>
</evidence>
<dbReference type="GO" id="GO:0006281">
    <property type="term" value="P:DNA repair"/>
    <property type="evidence" value="ECO:0007669"/>
    <property type="project" value="UniProtKB-KW"/>
</dbReference>
<feature type="binding site" evidence="13">
    <location>
        <position position="412"/>
    </location>
    <ligand>
        <name>Zn(2+)</name>
        <dbReference type="ChEBI" id="CHEBI:29105"/>
    </ligand>
</feature>
<dbReference type="SUPFAM" id="SSF56091">
    <property type="entry name" value="DNA ligase/mRNA capping enzyme, catalytic domain"/>
    <property type="match status" value="1"/>
</dbReference>
<dbReference type="FunFam" id="2.40.50.140:FF:000012">
    <property type="entry name" value="DNA ligase"/>
    <property type="match status" value="1"/>
</dbReference>
<dbReference type="Gene3D" id="3.40.50.10190">
    <property type="entry name" value="BRCT domain"/>
    <property type="match status" value="1"/>
</dbReference>
<dbReference type="EC" id="6.5.1.2" evidence="1 13"/>
<dbReference type="InterPro" id="IPR010994">
    <property type="entry name" value="RuvA_2-like"/>
</dbReference>
<feature type="binding site" evidence="13">
    <location>
        <position position="177"/>
    </location>
    <ligand>
        <name>NAD(+)</name>
        <dbReference type="ChEBI" id="CHEBI:57540"/>
    </ligand>
</feature>
<dbReference type="InterPro" id="IPR013840">
    <property type="entry name" value="DNAligase_N"/>
</dbReference>
<keyword evidence="6 13" id="KW-0227">DNA damage</keyword>
<reference evidence="15 16" key="1">
    <citation type="journal article" date="2015" name="Nature">
        <title>rRNA introns, odd ribosomes, and small enigmatic genomes across a large radiation of phyla.</title>
        <authorList>
            <person name="Brown C.T."/>
            <person name="Hug L.A."/>
            <person name="Thomas B.C."/>
            <person name="Sharon I."/>
            <person name="Castelle C.J."/>
            <person name="Singh A."/>
            <person name="Wilkins M.J."/>
            <person name="Williams K.H."/>
            <person name="Banfield J.F."/>
        </authorList>
    </citation>
    <scope>NUCLEOTIDE SEQUENCE [LARGE SCALE GENOMIC DNA]</scope>
</reference>
<dbReference type="InterPro" id="IPR012340">
    <property type="entry name" value="NA-bd_OB-fold"/>
</dbReference>
<dbReference type="PIRSF" id="PIRSF001604">
    <property type="entry name" value="LigA"/>
    <property type="match status" value="1"/>
</dbReference>
<dbReference type="InterPro" id="IPR013839">
    <property type="entry name" value="DNAligase_adenylation"/>
</dbReference>
<keyword evidence="10 13" id="KW-0234">DNA repair</keyword>
<evidence type="ECO:0000256" key="9">
    <source>
        <dbReference type="ARBA" id="ARBA00023027"/>
    </source>
</evidence>
<evidence type="ECO:0000256" key="4">
    <source>
        <dbReference type="ARBA" id="ARBA00022705"/>
    </source>
</evidence>
<evidence type="ECO:0000256" key="12">
    <source>
        <dbReference type="ARBA" id="ARBA00060881"/>
    </source>
</evidence>
<feature type="binding site" evidence="13">
    <location>
        <begin position="83"/>
        <end position="84"/>
    </location>
    <ligand>
        <name>NAD(+)</name>
        <dbReference type="ChEBI" id="CHEBI:57540"/>
    </ligand>
</feature>
<keyword evidence="4 13" id="KW-0235">DNA replication</keyword>
<dbReference type="SUPFAM" id="SSF52113">
    <property type="entry name" value="BRCT domain"/>
    <property type="match status" value="1"/>
</dbReference>
<organism evidence="15 16">
    <name type="scientific">Candidatus Nomurabacteria bacterium GW2011_GWF1_31_48</name>
    <dbReference type="NCBI Taxonomy" id="1618767"/>
    <lineage>
        <taxon>Bacteria</taxon>
        <taxon>Candidatus Nomuraibacteriota</taxon>
    </lineage>
</organism>
<dbReference type="Gene3D" id="6.20.10.30">
    <property type="match status" value="1"/>
</dbReference>
<dbReference type="SUPFAM" id="SSF50249">
    <property type="entry name" value="Nucleic acid-binding proteins"/>
    <property type="match status" value="1"/>
</dbReference>
<dbReference type="Gene3D" id="2.40.50.140">
    <property type="entry name" value="Nucleic acid-binding proteins"/>
    <property type="match status" value="1"/>
</dbReference>
<dbReference type="InterPro" id="IPR001357">
    <property type="entry name" value="BRCT_dom"/>
</dbReference>
<evidence type="ECO:0000313" key="16">
    <source>
        <dbReference type="Proteomes" id="UP000034934"/>
    </source>
</evidence>
<dbReference type="Gene3D" id="1.10.150.20">
    <property type="entry name" value="5' to 3' exonuclease, C-terminal subdomain"/>
    <property type="match status" value="2"/>
</dbReference>
<dbReference type="Gene3D" id="3.30.470.30">
    <property type="entry name" value="DNA ligase/mRNA capping enzyme"/>
    <property type="match status" value="1"/>
</dbReference>
<protein>
    <recommendedName>
        <fullName evidence="2 13">DNA ligase</fullName>
        <ecNumber evidence="1 13">6.5.1.2</ecNumber>
    </recommendedName>
    <alternativeName>
        <fullName evidence="13">Polydeoxyribonucleotide synthase [NAD(+)]</fullName>
    </alternativeName>
</protein>
<dbReference type="SMART" id="SM00532">
    <property type="entry name" value="LIGANc"/>
    <property type="match status" value="1"/>
</dbReference>
<keyword evidence="9 13" id="KW-0520">NAD</keyword>
<comment type="similarity">
    <text evidence="12 13">Belongs to the NAD-dependent DNA ligase family. LigA subfamily.</text>
</comment>
<keyword evidence="5 13" id="KW-0479">Metal-binding</keyword>
<dbReference type="HAMAP" id="MF_01588">
    <property type="entry name" value="DNA_ligase_A"/>
    <property type="match status" value="1"/>
</dbReference>
<evidence type="ECO:0000256" key="11">
    <source>
        <dbReference type="ARBA" id="ARBA00034005"/>
    </source>
</evidence>
<dbReference type="Pfam" id="PF12826">
    <property type="entry name" value="HHH_2"/>
    <property type="match status" value="1"/>
</dbReference>
<dbReference type="SMART" id="SM00292">
    <property type="entry name" value="BRCT"/>
    <property type="match status" value="1"/>
</dbReference>
<comment type="caution">
    <text evidence="15">The sequence shown here is derived from an EMBL/GenBank/DDBJ whole genome shotgun (WGS) entry which is preliminary data.</text>
</comment>
<evidence type="ECO:0000256" key="3">
    <source>
        <dbReference type="ARBA" id="ARBA00022598"/>
    </source>
</evidence>
<dbReference type="EMBL" id="LBOG01000003">
    <property type="protein sequence ID" value="KKP30235.1"/>
    <property type="molecule type" value="Genomic_DNA"/>
</dbReference>
<feature type="binding site" evidence="13">
    <location>
        <position position="318"/>
    </location>
    <ligand>
        <name>NAD(+)</name>
        <dbReference type="ChEBI" id="CHEBI:57540"/>
    </ligand>
</feature>
<feature type="binding site" evidence="13">
    <location>
        <position position="448"/>
    </location>
    <ligand>
        <name>Zn(2+)</name>
        <dbReference type="ChEBI" id="CHEBI:29105"/>
    </ligand>
</feature>
<evidence type="ECO:0000256" key="8">
    <source>
        <dbReference type="ARBA" id="ARBA00022842"/>
    </source>
</evidence>
<dbReference type="InterPro" id="IPR001679">
    <property type="entry name" value="DNA_ligase"/>
</dbReference>
<feature type="binding site" evidence="13">
    <location>
        <begin position="34"/>
        <end position="38"/>
    </location>
    <ligand>
        <name>NAD(+)</name>
        <dbReference type="ChEBI" id="CHEBI:57540"/>
    </ligand>
</feature>
<feature type="binding site" evidence="13">
    <location>
        <position position="116"/>
    </location>
    <ligand>
        <name>NAD(+)</name>
        <dbReference type="ChEBI" id="CHEBI:57540"/>
    </ligand>
</feature>
<dbReference type="GO" id="GO:0046872">
    <property type="term" value="F:metal ion binding"/>
    <property type="evidence" value="ECO:0007669"/>
    <property type="project" value="UniProtKB-KW"/>
</dbReference>
<dbReference type="PANTHER" id="PTHR23389:SF9">
    <property type="entry name" value="DNA LIGASE"/>
    <property type="match status" value="1"/>
</dbReference>
<keyword evidence="3 13" id="KW-0436">Ligase</keyword>
<accession>A0A0G0AUC5</accession>
<dbReference type="SUPFAM" id="SSF47781">
    <property type="entry name" value="RuvA domain 2-like"/>
    <property type="match status" value="1"/>
</dbReference>
<dbReference type="FunFam" id="3.30.470.30:FF:000001">
    <property type="entry name" value="DNA ligase"/>
    <property type="match status" value="1"/>
</dbReference>
<dbReference type="Pfam" id="PF00533">
    <property type="entry name" value="BRCT"/>
    <property type="match status" value="1"/>
</dbReference>
<comment type="caution">
    <text evidence="13">Lacks conserved residue(s) required for the propagation of feature annotation.</text>
</comment>
<feature type="binding site" evidence="13">
    <location>
        <position position="443"/>
    </location>
    <ligand>
        <name>Zn(2+)</name>
        <dbReference type="ChEBI" id="CHEBI:29105"/>
    </ligand>
</feature>
<evidence type="ECO:0000256" key="10">
    <source>
        <dbReference type="ARBA" id="ARBA00023204"/>
    </source>
</evidence>
<comment type="function">
    <text evidence="13">DNA ligase that catalyzes the formation of phosphodiester linkages between 5'-phosphoryl and 3'-hydroxyl groups in double-stranded DNA using NAD as a coenzyme and as the energy source for the reaction. It is essential for DNA replication and repair of damaged DNA.</text>
</comment>
<proteinExistence type="inferred from homology"/>
<feature type="binding site" evidence="13">
    <location>
        <position position="139"/>
    </location>
    <ligand>
        <name>NAD(+)</name>
        <dbReference type="ChEBI" id="CHEBI:57540"/>
    </ligand>
</feature>
<comment type="catalytic activity">
    <reaction evidence="11 13">
        <text>NAD(+) + (deoxyribonucleotide)n-3'-hydroxyl + 5'-phospho-(deoxyribonucleotide)m = (deoxyribonucleotide)n+m + AMP + beta-nicotinamide D-nucleotide.</text>
        <dbReference type="EC" id="6.5.1.2"/>
    </reaction>
</comment>
<dbReference type="CDD" id="cd17748">
    <property type="entry name" value="BRCT_DNA_ligase_like"/>
    <property type="match status" value="1"/>
</dbReference>
<keyword evidence="7 13" id="KW-0862">Zinc</keyword>
<dbReference type="GO" id="GO:0006260">
    <property type="term" value="P:DNA replication"/>
    <property type="evidence" value="ECO:0007669"/>
    <property type="project" value="UniProtKB-KW"/>
</dbReference>
<feature type="binding site" evidence="13">
    <location>
        <position position="415"/>
    </location>
    <ligand>
        <name>Zn(2+)</name>
        <dbReference type="ChEBI" id="CHEBI:29105"/>
    </ligand>
</feature>
<comment type="cofactor">
    <cofactor evidence="13">
        <name>Mg(2+)</name>
        <dbReference type="ChEBI" id="CHEBI:18420"/>
    </cofactor>
    <cofactor evidence="13">
        <name>Mn(2+)</name>
        <dbReference type="ChEBI" id="CHEBI:29035"/>
    </cofactor>
</comment>
<dbReference type="Pfam" id="PF03120">
    <property type="entry name" value="OB_DNA_ligase"/>
    <property type="match status" value="1"/>
</dbReference>
<dbReference type="CDD" id="cd00114">
    <property type="entry name" value="LIGANc"/>
    <property type="match status" value="1"/>
</dbReference>
<dbReference type="PATRIC" id="fig|1618767.3.peg.312"/>
<dbReference type="Pfam" id="PF01653">
    <property type="entry name" value="DNA_ligase_aden"/>
    <property type="match status" value="1"/>
</dbReference>
<dbReference type="PROSITE" id="PS50172">
    <property type="entry name" value="BRCT"/>
    <property type="match status" value="1"/>
</dbReference>
<dbReference type="InterPro" id="IPR036420">
    <property type="entry name" value="BRCT_dom_sf"/>
</dbReference>
<keyword evidence="13" id="KW-0464">Manganese</keyword>
<dbReference type="PANTHER" id="PTHR23389">
    <property type="entry name" value="CHROMOSOME TRANSMISSION FIDELITY FACTOR 18"/>
    <property type="match status" value="1"/>
</dbReference>
<sequence>MENNSIKKRIKKLRSEITRLRNEYHTKNTPNITDDVYDSLTKELKILLLKYPEFNDKNAPENRVAGKALDKFTKVKHKVRMLSLNDVFNEEELYDWEKRIKKLLTEKMSNFNYFCEVKFDGLAVSLIYEKGKFIKGATRGDGFVGEDITENLKTIKSIPLSLTEAEIVPDYIEVRGEVLMSKKTLIKLNLENEKNGKPLFANSRNAAAGSLRQLDPSLAAKRELDFFAYDIAEISLDKSLSKHSDKHKYLKGFGFQVGKDEAICKNLKEVINFIKKFEKVRPDFSYGTDGVVISVDDLKLQEVLGVVGKAPRYMAAFKYPAEKATTIVKDIKINVGRTGVLTPLAIFEPTLVAGSTVSKATLHNMDQIERLDLRIGDTVVIEKAGDVIPKVVEVLTRMRTGKEKKFTMVQKCPVCGDQIERKSALKNSKRAGLLSTESVAFYCINSKCSAKNERYLDHFISVFEIYELGPKILRRFKDEGLITDAADVFTLTKEDIAPLERFGEKSAENIIKEINLKKKILFSKFLFALGILHVGEETARGLATNFGTLEKLISSARQGLTEISNIENIGPAVSKSVFDYFRDEKNLNFIDKLLKNGVIIEKVEKNKKGKLSRMIFVLTGTLSQMSRELAKEKIISLGGKVSSSVSKNTSYVIAGEESGSKLTNAKKLGVKVINEKEFLDMLK</sequence>
<keyword evidence="8 13" id="KW-0460">Magnesium</keyword>
<dbReference type="InterPro" id="IPR041663">
    <property type="entry name" value="DisA/LigA_HHH"/>
</dbReference>
<dbReference type="Proteomes" id="UP000034934">
    <property type="component" value="Unassembled WGS sequence"/>
</dbReference>
<evidence type="ECO:0000259" key="14">
    <source>
        <dbReference type="PROSITE" id="PS50172"/>
    </source>
</evidence>
<dbReference type="InterPro" id="IPR004150">
    <property type="entry name" value="NAD_DNA_ligase_OB"/>
</dbReference>
<gene>
    <name evidence="13" type="primary">ligA</name>
    <name evidence="15" type="ORF">UR19_C0003G0071</name>
</gene>
<evidence type="ECO:0000256" key="13">
    <source>
        <dbReference type="HAMAP-Rule" id="MF_01588"/>
    </source>
</evidence>
<dbReference type="NCBIfam" id="NF005932">
    <property type="entry name" value="PRK07956.1"/>
    <property type="match status" value="1"/>
</dbReference>
<feature type="active site" description="N6-AMP-lysine intermediate" evidence="13">
    <location>
        <position position="118"/>
    </location>
</feature>
<evidence type="ECO:0000256" key="1">
    <source>
        <dbReference type="ARBA" id="ARBA00012722"/>
    </source>
</evidence>
<dbReference type="AlphaFoldDB" id="A0A0G0AUC5"/>
<evidence type="ECO:0000256" key="6">
    <source>
        <dbReference type="ARBA" id="ARBA00022763"/>
    </source>
</evidence>
<dbReference type="Pfam" id="PF14520">
    <property type="entry name" value="HHH_5"/>
    <property type="match status" value="1"/>
</dbReference>
<dbReference type="GO" id="GO:0003911">
    <property type="term" value="F:DNA ligase (NAD+) activity"/>
    <property type="evidence" value="ECO:0007669"/>
    <property type="project" value="UniProtKB-UniRule"/>
</dbReference>
<evidence type="ECO:0000313" key="15">
    <source>
        <dbReference type="EMBL" id="KKP30235.1"/>
    </source>
</evidence>
<dbReference type="GO" id="GO:0005829">
    <property type="term" value="C:cytosol"/>
    <property type="evidence" value="ECO:0007669"/>
    <property type="project" value="TreeGrafter"/>
</dbReference>
<dbReference type="PROSITE" id="PS01055">
    <property type="entry name" value="DNA_LIGASE_N1"/>
    <property type="match status" value="1"/>
</dbReference>
<name>A0A0G0AUC5_9BACT</name>
<feature type="domain" description="BRCT" evidence="14">
    <location>
        <begin position="606"/>
        <end position="683"/>
    </location>
</feature>
<evidence type="ECO:0000256" key="7">
    <source>
        <dbReference type="ARBA" id="ARBA00022833"/>
    </source>
</evidence>